<proteinExistence type="predicted"/>
<dbReference type="PANTHER" id="PTHR34512:SF30">
    <property type="entry name" value="OUTER MEMBRANE PROTEIN ASSEMBLY FACTOR BAMB"/>
    <property type="match status" value="1"/>
</dbReference>
<dbReference type="PANTHER" id="PTHR34512">
    <property type="entry name" value="CELL SURFACE PROTEIN"/>
    <property type="match status" value="1"/>
</dbReference>
<dbReference type="EMBL" id="UINC01000435">
    <property type="protein sequence ID" value="SUZ55238.1"/>
    <property type="molecule type" value="Genomic_DNA"/>
</dbReference>
<dbReference type="Pfam" id="PF13360">
    <property type="entry name" value="PQQ_2"/>
    <property type="match status" value="1"/>
</dbReference>
<dbReference type="InterPro" id="IPR018391">
    <property type="entry name" value="PQQ_b-propeller_rpt"/>
</dbReference>
<dbReference type="Gene3D" id="2.130.10.10">
    <property type="entry name" value="YVTN repeat-like/Quinoprotein amine dehydrogenase"/>
    <property type="match status" value="1"/>
</dbReference>
<organism evidence="2">
    <name type="scientific">marine metagenome</name>
    <dbReference type="NCBI Taxonomy" id="408172"/>
    <lineage>
        <taxon>unclassified sequences</taxon>
        <taxon>metagenomes</taxon>
        <taxon>ecological metagenomes</taxon>
    </lineage>
</organism>
<dbReference type="InterPro" id="IPR002372">
    <property type="entry name" value="PQQ_rpt_dom"/>
</dbReference>
<gene>
    <name evidence="2" type="ORF">METZ01_LOCUS8092</name>
</gene>
<dbReference type="InterPro" id="IPR011047">
    <property type="entry name" value="Quinoprotein_ADH-like_sf"/>
</dbReference>
<evidence type="ECO:0000313" key="2">
    <source>
        <dbReference type="EMBL" id="SUZ55238.1"/>
    </source>
</evidence>
<reference evidence="2" key="1">
    <citation type="submission" date="2018-05" db="EMBL/GenBank/DDBJ databases">
        <authorList>
            <person name="Lanie J.A."/>
            <person name="Ng W.-L."/>
            <person name="Kazmierczak K.M."/>
            <person name="Andrzejewski T.M."/>
            <person name="Davidsen T.M."/>
            <person name="Wayne K.J."/>
            <person name="Tettelin H."/>
            <person name="Glass J.I."/>
            <person name="Rusch D."/>
            <person name="Podicherti R."/>
            <person name="Tsui H.-C.T."/>
            <person name="Winkler M.E."/>
        </authorList>
    </citation>
    <scope>NUCLEOTIDE SEQUENCE</scope>
</reference>
<accession>A0A381NN43</accession>
<dbReference type="SUPFAM" id="SSF50998">
    <property type="entry name" value="Quinoprotein alcohol dehydrogenase-like"/>
    <property type="match status" value="1"/>
</dbReference>
<evidence type="ECO:0000259" key="1">
    <source>
        <dbReference type="Pfam" id="PF13360"/>
    </source>
</evidence>
<sequence length="449" mass="52531">MNKFCKLLILILFPIIFINCSFGNRTGIWKDLSKESAIKKDRAKYKPIFVKGEKFKKEISNDIVVNISKPITNDNWLEQNFTAINFVPHLKYENKKNLVFKSKKIGKIKGSIFNSEFEPLIVNENIFFYDIFGSIYNYSTSEERIIWKYNFYKKRFKKHFFKINLTIESNNLIVSDNLGYLYSIDAESGKLIWAKNYGIPFRSNIKTDDEYLFLINQDNKFYIIQKSNGEKKIDIETFPSFLKNNHQASISIDPIKKNVYFITTAGEVYSLNYKTNIINWLYKTTLGDFEKKVDLFFSSPIIYKEDSIIVSTSVSTISLNTLNGTLNWELPFSTYLRPVVLREFIFLVSKDGFILSLDRETGKVIWSNNLFNKSKKFNKQKIGEINSLMLISNQIFMTTSKGYFLFANYQNGKIINYAKVDKTGFFTKPIVANKNIYIINRKMRVLVFN</sequence>
<name>A0A381NN43_9ZZZZ</name>
<protein>
    <recommendedName>
        <fullName evidence="1">Pyrrolo-quinoline quinone repeat domain-containing protein</fullName>
    </recommendedName>
</protein>
<dbReference type="InterPro" id="IPR015943">
    <property type="entry name" value="WD40/YVTN_repeat-like_dom_sf"/>
</dbReference>
<dbReference type="AlphaFoldDB" id="A0A381NN43"/>
<dbReference type="SMART" id="SM00564">
    <property type="entry name" value="PQQ"/>
    <property type="match status" value="3"/>
</dbReference>
<feature type="domain" description="Pyrrolo-quinoline quinone repeat" evidence="1">
    <location>
        <begin position="133"/>
        <end position="368"/>
    </location>
</feature>